<reference evidence="2" key="2">
    <citation type="submission" date="2015-01" db="EMBL/GenBank/DDBJ databases">
        <title>Evolutionary Origins and Diversification of the Mycorrhizal Mutualists.</title>
        <authorList>
            <consortium name="DOE Joint Genome Institute"/>
            <consortium name="Mycorrhizal Genomics Consortium"/>
            <person name="Kohler A."/>
            <person name="Kuo A."/>
            <person name="Nagy L.G."/>
            <person name="Floudas D."/>
            <person name="Copeland A."/>
            <person name="Barry K.W."/>
            <person name="Cichocki N."/>
            <person name="Veneault-Fourrey C."/>
            <person name="LaButti K."/>
            <person name="Lindquist E.A."/>
            <person name="Lipzen A."/>
            <person name="Lundell T."/>
            <person name="Morin E."/>
            <person name="Murat C."/>
            <person name="Riley R."/>
            <person name="Ohm R."/>
            <person name="Sun H."/>
            <person name="Tunlid A."/>
            <person name="Henrissat B."/>
            <person name="Grigoriev I.V."/>
            <person name="Hibbett D.S."/>
            <person name="Martin F."/>
        </authorList>
    </citation>
    <scope>NUCLEOTIDE SEQUENCE [LARGE SCALE GENOMIC DNA]</scope>
    <source>
        <strain evidence="2">MUT 4182</strain>
    </source>
</reference>
<dbReference type="Pfam" id="PF20180">
    <property type="entry name" value="UQCC2_CBP6"/>
    <property type="match status" value="1"/>
</dbReference>
<dbReference type="STRING" id="1051891.A0A0C3LK78"/>
<dbReference type="HOGENOM" id="CLU_138679_2_0_1"/>
<keyword evidence="2" id="KW-1185">Reference proteome</keyword>
<evidence type="ECO:0000313" key="1">
    <source>
        <dbReference type="EMBL" id="KIO34488.1"/>
    </source>
</evidence>
<organism evidence="1 2">
    <name type="scientific">Tulasnella calospora MUT 4182</name>
    <dbReference type="NCBI Taxonomy" id="1051891"/>
    <lineage>
        <taxon>Eukaryota</taxon>
        <taxon>Fungi</taxon>
        <taxon>Dikarya</taxon>
        <taxon>Basidiomycota</taxon>
        <taxon>Agaricomycotina</taxon>
        <taxon>Agaricomycetes</taxon>
        <taxon>Cantharellales</taxon>
        <taxon>Tulasnellaceae</taxon>
        <taxon>Tulasnella</taxon>
    </lineage>
</organism>
<protein>
    <submittedName>
        <fullName evidence="1">Uncharacterized protein</fullName>
    </submittedName>
</protein>
<dbReference type="EMBL" id="KN822942">
    <property type="protein sequence ID" value="KIO34488.1"/>
    <property type="molecule type" value="Genomic_DNA"/>
</dbReference>
<dbReference type="AlphaFoldDB" id="A0A0C3LK78"/>
<dbReference type="Proteomes" id="UP000054248">
    <property type="component" value="Unassembled WGS sequence"/>
</dbReference>
<dbReference type="OrthoDB" id="2107880at2759"/>
<evidence type="ECO:0000313" key="2">
    <source>
        <dbReference type="Proteomes" id="UP000054248"/>
    </source>
</evidence>
<proteinExistence type="predicted"/>
<gene>
    <name evidence="1" type="ORF">M407DRAFT_240410</name>
</gene>
<sequence>MSAARALKRLASDWPKDPIRPHLQFGELLEYIAESTPGDKISARTIGAVKALEGNELMKKYSIPPNMRAPASFPQHYDRLILSHKNALLGKKRSFLQVLFGIYK</sequence>
<accession>A0A0C3LK78</accession>
<name>A0A0C3LK78_9AGAM</name>
<reference evidence="1 2" key="1">
    <citation type="submission" date="2014-04" db="EMBL/GenBank/DDBJ databases">
        <authorList>
            <consortium name="DOE Joint Genome Institute"/>
            <person name="Kuo A."/>
            <person name="Girlanda M."/>
            <person name="Perotto S."/>
            <person name="Kohler A."/>
            <person name="Nagy L.G."/>
            <person name="Floudas D."/>
            <person name="Copeland A."/>
            <person name="Barry K.W."/>
            <person name="Cichocki N."/>
            <person name="Veneault-Fourrey C."/>
            <person name="LaButti K."/>
            <person name="Lindquist E.A."/>
            <person name="Lipzen A."/>
            <person name="Lundell T."/>
            <person name="Morin E."/>
            <person name="Murat C."/>
            <person name="Sun H."/>
            <person name="Tunlid A."/>
            <person name="Henrissat B."/>
            <person name="Grigoriev I.V."/>
            <person name="Hibbett D.S."/>
            <person name="Martin F."/>
            <person name="Nordberg H.P."/>
            <person name="Cantor M.N."/>
            <person name="Hua S.X."/>
        </authorList>
    </citation>
    <scope>NUCLEOTIDE SEQUENCE [LARGE SCALE GENOMIC DNA]</scope>
    <source>
        <strain evidence="1 2">MUT 4182</strain>
    </source>
</reference>